<dbReference type="AlphaFoldDB" id="A0A085ZFT3"/>
<dbReference type="NCBIfam" id="TIGR03780">
    <property type="entry name" value="Bac_Flav_CT_N"/>
    <property type="match status" value="1"/>
</dbReference>
<evidence type="ECO:0000256" key="1">
    <source>
        <dbReference type="SAM" id="SignalP"/>
    </source>
</evidence>
<proteinExistence type="predicted"/>
<sequence length="287" mass="32862">MKRANYLFLISLLLVCVSVNPQSNAKETAFYEDQYKNLQVGFSKTTSIIFPYTIKSIDKGSAEVLVQKAKGVENILLVKAAKQHFFQTNLTVVTSDGKLYVFVLNYDETCPDLNFKAENAVAASRDVLFSLENENQKRIEQCALTAYSKKKKISGLKKSKYQIRLEVNGIFIQQDVLYLRIVFENKSKINYDIDQLRFFIRDQKKSKRTASQEIELQPLYATSSSSVIPYKSEIIKVYALEKFTIPENKYLTLQMIEKNGGRHLEVDINNNLTDKVIPISELSSDTF</sequence>
<keyword evidence="3" id="KW-1185">Reference proteome</keyword>
<organism evidence="2 3">
    <name type="scientific">Flavobacterium reichenbachii</name>
    <dbReference type="NCBI Taxonomy" id="362418"/>
    <lineage>
        <taxon>Bacteria</taxon>
        <taxon>Pseudomonadati</taxon>
        <taxon>Bacteroidota</taxon>
        <taxon>Flavobacteriia</taxon>
        <taxon>Flavobacteriales</taxon>
        <taxon>Flavobacteriaceae</taxon>
        <taxon>Flavobacterium</taxon>
    </lineage>
</organism>
<dbReference type="Pfam" id="PF13595">
    <property type="entry name" value="DUF4138"/>
    <property type="match status" value="1"/>
</dbReference>
<dbReference type="eggNOG" id="COG3504">
    <property type="taxonomic scope" value="Bacteria"/>
</dbReference>
<feature type="chain" id="PRO_5001801103" description="Conjugative transposon protein TraN" evidence="1">
    <location>
        <begin position="26"/>
        <end position="287"/>
    </location>
</feature>
<evidence type="ECO:0000313" key="3">
    <source>
        <dbReference type="Proteomes" id="UP000028715"/>
    </source>
</evidence>
<feature type="signal peptide" evidence="1">
    <location>
        <begin position="1"/>
        <end position="25"/>
    </location>
</feature>
<name>A0A085ZFT3_9FLAO</name>
<dbReference type="EMBL" id="JPRL01000002">
    <property type="protein sequence ID" value="KFF03297.1"/>
    <property type="molecule type" value="Genomic_DNA"/>
</dbReference>
<reference evidence="2 3" key="1">
    <citation type="submission" date="2014-07" db="EMBL/GenBank/DDBJ databases">
        <title>Genome of Flavobacterium reichenbachii LMG 25512.</title>
        <authorList>
            <person name="Stropko S.J."/>
            <person name="Pipes S.E."/>
            <person name="Newman J.D."/>
        </authorList>
    </citation>
    <scope>NUCLEOTIDE SEQUENCE [LARGE SCALE GENOMIC DNA]</scope>
    <source>
        <strain evidence="2 3">LMG 25512</strain>
    </source>
</reference>
<dbReference type="Proteomes" id="UP000028715">
    <property type="component" value="Unassembled WGS sequence"/>
</dbReference>
<accession>A0A085ZFT3</accession>
<evidence type="ECO:0000313" key="2">
    <source>
        <dbReference type="EMBL" id="KFF03297.1"/>
    </source>
</evidence>
<dbReference type="RefSeq" id="WP_035688723.1">
    <property type="nucleotide sequence ID" value="NZ_JPRL01000002.1"/>
</dbReference>
<comment type="caution">
    <text evidence="2">The sequence shown here is derived from an EMBL/GenBank/DDBJ whole genome shotgun (WGS) entry which is preliminary data.</text>
</comment>
<dbReference type="InterPro" id="IPR022298">
    <property type="entry name" value="Conjug_transposon_TraN"/>
</dbReference>
<dbReference type="OrthoDB" id="1038500at2"/>
<protein>
    <recommendedName>
        <fullName evidence="4">Conjugative transposon protein TraN</fullName>
    </recommendedName>
</protein>
<keyword evidence="1" id="KW-0732">Signal</keyword>
<gene>
    <name evidence="2" type="ORF">IW19_20610</name>
</gene>
<dbReference type="STRING" id="362418.IW19_20610"/>
<evidence type="ECO:0008006" key="4">
    <source>
        <dbReference type="Google" id="ProtNLM"/>
    </source>
</evidence>